<proteinExistence type="predicted"/>
<protein>
    <submittedName>
        <fullName evidence="2">Bacteriophage A118-like holin, Hol118</fullName>
    </submittedName>
</protein>
<keyword evidence="1" id="KW-0812">Transmembrane</keyword>
<organism evidence="2 3">
    <name type="scientific">Sporolactobacillus nakayamae</name>
    <dbReference type="NCBI Taxonomy" id="269670"/>
    <lineage>
        <taxon>Bacteria</taxon>
        <taxon>Bacillati</taxon>
        <taxon>Bacillota</taxon>
        <taxon>Bacilli</taxon>
        <taxon>Bacillales</taxon>
        <taxon>Sporolactobacillaceae</taxon>
        <taxon>Sporolactobacillus</taxon>
    </lineage>
</organism>
<keyword evidence="3" id="KW-1185">Reference proteome</keyword>
<dbReference type="InterPro" id="IPR009708">
    <property type="entry name" value="Phage_A118_holin/antiholin"/>
</dbReference>
<dbReference type="Proteomes" id="UP000198752">
    <property type="component" value="Unassembled WGS sequence"/>
</dbReference>
<keyword evidence="1" id="KW-1133">Transmembrane helix</keyword>
<name>A0A1I2UFJ0_9BACL</name>
<accession>A0A1I2UFJ0</accession>
<sequence>MTEVLMLATLLLPMITAVTELVKRTVSIPKNTVPAIALGVGVLIGLAAYPFTDLELVLRLWAGGLAGLSSTGLYELALNNRPGNTKE</sequence>
<dbReference type="AlphaFoldDB" id="A0A1I2UFJ0"/>
<gene>
    <name evidence="2" type="ORF">SAMN02982927_02605</name>
</gene>
<dbReference type="EMBL" id="FOOY01000019">
    <property type="protein sequence ID" value="SFG73491.1"/>
    <property type="molecule type" value="Genomic_DNA"/>
</dbReference>
<dbReference type="Pfam" id="PF06946">
    <property type="entry name" value="Phage_holin_5_1"/>
    <property type="match status" value="1"/>
</dbReference>
<evidence type="ECO:0000313" key="3">
    <source>
        <dbReference type="Proteomes" id="UP000198752"/>
    </source>
</evidence>
<evidence type="ECO:0000313" key="2">
    <source>
        <dbReference type="EMBL" id="SFG73491.1"/>
    </source>
</evidence>
<reference evidence="3" key="1">
    <citation type="submission" date="2016-10" db="EMBL/GenBank/DDBJ databases">
        <authorList>
            <person name="Varghese N."/>
            <person name="Submissions S."/>
        </authorList>
    </citation>
    <scope>NUCLEOTIDE SEQUENCE [LARGE SCALE GENOMIC DNA]</scope>
    <source>
        <strain evidence="3">ATCC 700379</strain>
    </source>
</reference>
<evidence type="ECO:0000256" key="1">
    <source>
        <dbReference type="SAM" id="Phobius"/>
    </source>
</evidence>
<feature type="transmembrane region" description="Helical" evidence="1">
    <location>
        <begin position="33"/>
        <end position="51"/>
    </location>
</feature>
<dbReference type="RefSeq" id="WP_093673639.1">
    <property type="nucleotide sequence ID" value="NZ_FOOY01000019.1"/>
</dbReference>
<dbReference type="OrthoDB" id="2665815at2"/>
<keyword evidence="1" id="KW-0472">Membrane</keyword>